<protein>
    <submittedName>
        <fullName evidence="1">Uncharacterized protein</fullName>
    </submittedName>
</protein>
<dbReference type="Proteomes" id="UP001157428">
    <property type="component" value="Segment"/>
</dbReference>
<accession>A0AAX2ZAS9</accession>
<dbReference type="KEGG" id="vg:80544119"/>
<evidence type="ECO:0000313" key="2">
    <source>
        <dbReference type="Proteomes" id="UP001157428"/>
    </source>
</evidence>
<dbReference type="GeneID" id="80544119"/>
<sequence length="53" mass="6423">MGGCEVHIVFEDKPRINVWYVDFSKPVQRPIDPKPGDYVIYIFEDGRWVRIRW</sequence>
<name>A0AAX2ZAS9_9RHAB</name>
<reference evidence="1 2" key="1">
    <citation type="submission" date="2021-05" db="EMBL/GenBank/DDBJ databases">
        <title>Comparation of mammalian active virome structures and with host-virus interactions in sympatric communities.</title>
        <authorList>
            <person name="Tan Z."/>
            <person name="Nie F.-Y."/>
            <person name="Zhang Y.-Z."/>
        </authorList>
    </citation>
    <scope>NUCLEOTIDE SEQUENCE [LARGE SCALE GENOMIC DNA]</scope>
    <source>
        <strain evidence="1">WFB_Rpear</strain>
    </source>
</reference>
<dbReference type="RefSeq" id="YP_010805243.1">
    <property type="nucleotide sequence ID" value="NC_077129.1"/>
</dbReference>
<evidence type="ECO:0000313" key="1">
    <source>
        <dbReference type="EMBL" id="UBB42392.1"/>
    </source>
</evidence>
<keyword evidence="2" id="KW-1185">Reference proteome</keyword>
<dbReference type="EMBL" id="MZ328291">
    <property type="protein sequence ID" value="UBB42392.1"/>
    <property type="molecule type" value="Viral_cRNA"/>
</dbReference>
<proteinExistence type="predicted"/>
<organism evidence="1 2">
    <name type="scientific">Wufeng Rhinolophus pearsonii tupavirus 1</name>
    <dbReference type="NCBI Taxonomy" id="2877511"/>
    <lineage>
        <taxon>Viruses</taxon>
        <taxon>Riboviria</taxon>
        <taxon>Orthornavirae</taxon>
        <taxon>Negarnaviricota</taxon>
        <taxon>Haploviricotina</taxon>
        <taxon>Monjiviricetes</taxon>
        <taxon>Mononegavirales</taxon>
        <taxon>Rhabdoviridae</taxon>
        <taxon>Alpharhabdovirinae</taxon>
        <taxon>Tupavirus</taxon>
        <taxon>Tupavirus pearsonii</taxon>
    </lineage>
</organism>